<dbReference type="GeneID" id="107067153"/>
<comment type="similarity">
    <text evidence="2">Belongs to the EMC10 family.</text>
</comment>
<keyword evidence="8" id="KW-0472">Membrane</keyword>
<dbReference type="CDD" id="cd22209">
    <property type="entry name" value="EMC10"/>
    <property type="match status" value="1"/>
</dbReference>
<feature type="signal peptide" evidence="9">
    <location>
        <begin position="1"/>
        <end position="20"/>
    </location>
</feature>
<dbReference type="PANTHER" id="PTHR21397:SF4">
    <property type="entry name" value="ER MEMBRANE PROTEIN COMPLEX SUBUNIT 10"/>
    <property type="match status" value="1"/>
</dbReference>
<dbReference type="RefSeq" id="XP_015177884.1">
    <property type="nucleotide sequence ID" value="XM_015322398.1"/>
</dbReference>
<evidence type="ECO:0000256" key="6">
    <source>
        <dbReference type="ARBA" id="ARBA00022824"/>
    </source>
</evidence>
<evidence type="ECO:0000313" key="10">
    <source>
        <dbReference type="Proteomes" id="UP000694924"/>
    </source>
</evidence>
<evidence type="ECO:0000256" key="3">
    <source>
        <dbReference type="ARBA" id="ARBA00020105"/>
    </source>
</evidence>
<sequence length="233" mass="25333">MCLSYTIFNLLLGISSFTYGIELDVDGRIQLRLWHAFNDEPVPNFVERGNVTITSVRSGDSIVGQNGLLQAQINQLKDLAKNDGKYRLKAIARTSSGSETTFLTSIPACNLLGSDLEDFLTVWLDSSAEPIAVSLSSSGPCVLNSPSTNMWTTNILVKYPDSGPVPDTAIYIQKLEREREARERGETKDNRSFLAKYWMYFVPALIFVLLTSATNPEVAAGGSGGGGGGGQRQ</sequence>
<evidence type="ECO:0000256" key="8">
    <source>
        <dbReference type="ARBA" id="ARBA00023136"/>
    </source>
</evidence>
<evidence type="ECO:0000256" key="1">
    <source>
        <dbReference type="ARBA" id="ARBA00004115"/>
    </source>
</evidence>
<comment type="subcellular location">
    <subcellularLocation>
        <location evidence="1">Endoplasmic reticulum membrane</location>
        <topology evidence="1">Single-pass type I membrane protein</topology>
    </subcellularLocation>
</comment>
<proteinExistence type="inferred from homology"/>
<gene>
    <name evidence="11" type="primary">LOC107067153</name>
</gene>
<keyword evidence="7" id="KW-1133">Transmembrane helix</keyword>
<dbReference type="PANTHER" id="PTHR21397">
    <property type="entry name" value="CHROMATIN COMPLEXES SUBUNIT BAP18-RELATED"/>
    <property type="match status" value="1"/>
</dbReference>
<evidence type="ECO:0000256" key="9">
    <source>
        <dbReference type="SAM" id="SignalP"/>
    </source>
</evidence>
<dbReference type="Proteomes" id="UP000694924">
    <property type="component" value="Unplaced"/>
</dbReference>
<evidence type="ECO:0000256" key="5">
    <source>
        <dbReference type="ARBA" id="ARBA00022729"/>
    </source>
</evidence>
<organism evidence="10 11">
    <name type="scientific">Polistes dominula</name>
    <name type="common">European paper wasp</name>
    <name type="synonym">Vespa dominula</name>
    <dbReference type="NCBI Taxonomy" id="743375"/>
    <lineage>
        <taxon>Eukaryota</taxon>
        <taxon>Metazoa</taxon>
        <taxon>Ecdysozoa</taxon>
        <taxon>Arthropoda</taxon>
        <taxon>Hexapoda</taxon>
        <taxon>Insecta</taxon>
        <taxon>Pterygota</taxon>
        <taxon>Neoptera</taxon>
        <taxon>Endopterygota</taxon>
        <taxon>Hymenoptera</taxon>
        <taxon>Apocrita</taxon>
        <taxon>Aculeata</taxon>
        <taxon>Vespoidea</taxon>
        <taxon>Vespidae</taxon>
        <taxon>Polistinae</taxon>
        <taxon>Polistini</taxon>
        <taxon>Polistes</taxon>
    </lineage>
</organism>
<dbReference type="Pfam" id="PF21203">
    <property type="entry name" value="ECM10"/>
    <property type="match status" value="1"/>
</dbReference>
<feature type="chain" id="PRO_5046332264" description="ER membrane protein complex subunit 10" evidence="9">
    <location>
        <begin position="21"/>
        <end position="233"/>
    </location>
</feature>
<keyword evidence="10" id="KW-1185">Reference proteome</keyword>
<evidence type="ECO:0000313" key="11">
    <source>
        <dbReference type="RefSeq" id="XP_015177884.1"/>
    </source>
</evidence>
<evidence type="ECO:0000256" key="4">
    <source>
        <dbReference type="ARBA" id="ARBA00022692"/>
    </source>
</evidence>
<keyword evidence="6" id="KW-0256">Endoplasmic reticulum</keyword>
<name>A0ABM1ICE7_POLDO</name>
<keyword evidence="5 9" id="KW-0732">Signal</keyword>
<protein>
    <recommendedName>
        <fullName evidence="3">ER membrane protein complex subunit 10</fullName>
    </recommendedName>
</protein>
<keyword evidence="4" id="KW-0812">Transmembrane</keyword>
<accession>A0ABM1ICE7</accession>
<reference evidence="11" key="1">
    <citation type="submission" date="2025-08" db="UniProtKB">
        <authorList>
            <consortium name="RefSeq"/>
        </authorList>
    </citation>
    <scope>IDENTIFICATION</scope>
    <source>
        <tissue evidence="11">Whole body</tissue>
    </source>
</reference>
<evidence type="ECO:0000256" key="7">
    <source>
        <dbReference type="ARBA" id="ARBA00022989"/>
    </source>
</evidence>
<evidence type="ECO:0000256" key="2">
    <source>
        <dbReference type="ARBA" id="ARBA00007695"/>
    </source>
</evidence>